<evidence type="ECO:0000256" key="3">
    <source>
        <dbReference type="ARBA" id="ARBA00022692"/>
    </source>
</evidence>
<dbReference type="SMART" id="SM00014">
    <property type="entry name" value="acidPPc"/>
    <property type="match status" value="1"/>
</dbReference>
<dbReference type="InterPro" id="IPR000326">
    <property type="entry name" value="PAP2/HPO"/>
</dbReference>
<dbReference type="AlphaFoldDB" id="A0A3M0BG89"/>
<evidence type="ECO:0000256" key="5">
    <source>
        <dbReference type="ARBA" id="ARBA00022989"/>
    </source>
</evidence>
<evidence type="ECO:0000256" key="4">
    <source>
        <dbReference type="ARBA" id="ARBA00022801"/>
    </source>
</evidence>
<keyword evidence="10" id="KW-1185">Reference proteome</keyword>
<dbReference type="GO" id="GO:0005886">
    <property type="term" value="C:plasma membrane"/>
    <property type="evidence" value="ECO:0007669"/>
    <property type="project" value="UniProtKB-SubCell"/>
</dbReference>
<dbReference type="EMBL" id="REFO01000012">
    <property type="protein sequence ID" value="RMA96047.1"/>
    <property type="molecule type" value="Genomic_DNA"/>
</dbReference>
<keyword evidence="5 7" id="KW-1133">Transmembrane helix</keyword>
<dbReference type="Pfam" id="PF01569">
    <property type="entry name" value="PAP2"/>
    <property type="match status" value="1"/>
</dbReference>
<dbReference type="PANTHER" id="PTHR14969">
    <property type="entry name" value="SPHINGOSINE-1-PHOSPHATE PHOSPHOHYDROLASE"/>
    <property type="match status" value="1"/>
</dbReference>
<evidence type="ECO:0000313" key="10">
    <source>
        <dbReference type="Proteomes" id="UP000280842"/>
    </source>
</evidence>
<reference evidence="9 10" key="1">
    <citation type="submission" date="2018-10" db="EMBL/GenBank/DDBJ databases">
        <title>Genomic Encyclopedia of Archaeal and Bacterial Type Strains, Phase II (KMG-II): from individual species to whole genera.</title>
        <authorList>
            <person name="Goeker M."/>
        </authorList>
    </citation>
    <scope>NUCLEOTIDE SEQUENCE [LARGE SCALE GENOMIC DNA]</scope>
    <source>
        <strain evidence="9 10">VM1</strain>
    </source>
</reference>
<keyword evidence="3 7" id="KW-0812">Transmembrane</keyword>
<evidence type="ECO:0000256" key="6">
    <source>
        <dbReference type="ARBA" id="ARBA00023136"/>
    </source>
</evidence>
<dbReference type="SUPFAM" id="SSF48317">
    <property type="entry name" value="Acid phosphatase/Vanadium-dependent haloperoxidase"/>
    <property type="match status" value="1"/>
</dbReference>
<accession>A0A3M0BG89</accession>
<feature type="transmembrane region" description="Helical" evidence="7">
    <location>
        <begin position="59"/>
        <end position="80"/>
    </location>
</feature>
<evidence type="ECO:0000256" key="7">
    <source>
        <dbReference type="SAM" id="Phobius"/>
    </source>
</evidence>
<keyword evidence="4" id="KW-0378">Hydrolase</keyword>
<comment type="caution">
    <text evidence="9">The sequence shown here is derived from an EMBL/GenBank/DDBJ whole genome shotgun (WGS) entry which is preliminary data.</text>
</comment>
<protein>
    <submittedName>
        <fullName evidence="9">PAP2 superfamily protein</fullName>
    </submittedName>
</protein>
<dbReference type="RefSeq" id="WP_121923185.1">
    <property type="nucleotide sequence ID" value="NZ_REFO01000012.1"/>
</dbReference>
<comment type="subcellular location">
    <subcellularLocation>
        <location evidence="1">Cell membrane</location>
        <topology evidence="1">Multi-pass membrane protein</topology>
    </subcellularLocation>
</comment>
<keyword evidence="2" id="KW-1003">Cell membrane</keyword>
<dbReference type="InterPro" id="IPR036938">
    <property type="entry name" value="PAP2/HPO_sf"/>
</dbReference>
<name>A0A3M0BG89_9AQUI</name>
<feature type="domain" description="Phosphatidic acid phosphatase type 2/haloperoxidase" evidence="8">
    <location>
        <begin position="60"/>
        <end position="167"/>
    </location>
</feature>
<feature type="transmembrane region" description="Helical" evidence="7">
    <location>
        <begin position="109"/>
        <end position="140"/>
    </location>
</feature>
<evidence type="ECO:0000313" key="9">
    <source>
        <dbReference type="EMBL" id="RMA96047.1"/>
    </source>
</evidence>
<organism evidence="9 10">
    <name type="scientific">Hydrogenothermus marinus</name>
    <dbReference type="NCBI Taxonomy" id="133270"/>
    <lineage>
        <taxon>Bacteria</taxon>
        <taxon>Pseudomonadati</taxon>
        <taxon>Aquificota</taxon>
        <taxon>Aquificia</taxon>
        <taxon>Aquificales</taxon>
        <taxon>Hydrogenothermaceae</taxon>
        <taxon>Hydrogenothermus</taxon>
    </lineage>
</organism>
<evidence type="ECO:0000259" key="8">
    <source>
        <dbReference type="SMART" id="SM00014"/>
    </source>
</evidence>
<dbReference type="CDD" id="cd01610">
    <property type="entry name" value="PAP2_like"/>
    <property type="match status" value="1"/>
</dbReference>
<dbReference type="OrthoDB" id="9789113at2"/>
<proteinExistence type="predicted"/>
<dbReference type="Proteomes" id="UP000280842">
    <property type="component" value="Unassembled WGS sequence"/>
</dbReference>
<dbReference type="Gene3D" id="1.20.144.10">
    <property type="entry name" value="Phosphatidic acid phosphatase type 2/haloperoxidase"/>
    <property type="match status" value="1"/>
</dbReference>
<evidence type="ECO:0000256" key="1">
    <source>
        <dbReference type="ARBA" id="ARBA00004651"/>
    </source>
</evidence>
<evidence type="ECO:0000256" key="2">
    <source>
        <dbReference type="ARBA" id="ARBA00022475"/>
    </source>
</evidence>
<dbReference type="PANTHER" id="PTHR14969:SF62">
    <property type="entry name" value="DECAPRENYLPHOSPHORYL-5-PHOSPHORIBOSE PHOSPHATASE RV3807C-RELATED"/>
    <property type="match status" value="1"/>
</dbReference>
<feature type="transmembrane region" description="Helical" evidence="7">
    <location>
        <begin position="152"/>
        <end position="173"/>
    </location>
</feature>
<dbReference type="GO" id="GO:0016787">
    <property type="term" value="F:hydrolase activity"/>
    <property type="evidence" value="ECO:0007669"/>
    <property type="project" value="UniProtKB-KW"/>
</dbReference>
<feature type="transmembrane region" description="Helical" evidence="7">
    <location>
        <begin position="34"/>
        <end position="53"/>
    </location>
</feature>
<gene>
    <name evidence="9" type="ORF">CLV39_1058</name>
</gene>
<sequence>MSKDWQLKLKWNIKLFRFINNKRSKFLDKFYKKFFLLGKSYSLILFLPIFYYFGKLNAIYQLIIALLITGIVMPTLKYIFRHKRPVSLLEDVYLLEPVSLKSFPSADTAYAFTLFSVSLFFFPLWAVFIMFIYALLIAFGRIYMGAHFPIDVVVGAFIGFISGIISHLIFLYMM</sequence>
<keyword evidence="6 7" id="KW-0472">Membrane</keyword>